<name>A0A0A7GGN2_GEOAI</name>
<dbReference type="HOGENOM" id="CLU_2490307_0_0_2"/>
<dbReference type="EMBL" id="CP009552">
    <property type="protein sequence ID" value="AIY91220.1"/>
    <property type="molecule type" value="Genomic_DNA"/>
</dbReference>
<proteinExistence type="predicted"/>
<evidence type="ECO:0000313" key="2">
    <source>
        <dbReference type="EMBL" id="AIY91220.1"/>
    </source>
</evidence>
<organism evidence="2 3">
    <name type="scientific">Geoglobus acetivorans</name>
    <dbReference type="NCBI Taxonomy" id="565033"/>
    <lineage>
        <taxon>Archaea</taxon>
        <taxon>Methanobacteriati</taxon>
        <taxon>Methanobacteriota</taxon>
        <taxon>Archaeoglobi</taxon>
        <taxon>Archaeoglobales</taxon>
        <taxon>Archaeoglobaceae</taxon>
        <taxon>Geoglobus</taxon>
    </lineage>
</organism>
<dbReference type="AlphaFoldDB" id="A0A0A7GGN2"/>
<dbReference type="Proteomes" id="UP000030624">
    <property type="component" value="Chromosome"/>
</dbReference>
<accession>A0A0A7GGN2</accession>
<sequence>MIIFLLENDGNATVREITNYIVEKNKKDGHKFRKSVYVSLKQTHIPMLEREGFLRMERDRVIIENSKLFSDFVSLLQAFKPLFFEK</sequence>
<reference evidence="2 3" key="1">
    <citation type="journal article" date="2015" name="Appl. Environ. Microbiol.">
        <title>The Geoglobus acetivorans genome: Fe(III) reduction, acetate utilization, autotrophic growth, and degradation of aromatic compounds in a hyperthermophilic archaeon.</title>
        <authorList>
            <person name="Mardanov A.V."/>
            <person name="Slododkina G.B."/>
            <person name="Slobodkin A.I."/>
            <person name="Beletsky A.V."/>
            <person name="Gavrilov S.N."/>
            <person name="Kublanov I.V."/>
            <person name="Bonch-Osmolovskaya E.A."/>
            <person name="Skryabin K.G."/>
            <person name="Ravin N.V."/>
        </authorList>
    </citation>
    <scope>NUCLEOTIDE SEQUENCE [LARGE SCALE GENOMIC DNA]</scope>
    <source>
        <strain evidence="2 3">SBH6</strain>
    </source>
</reference>
<dbReference type="InterPro" id="IPR055768">
    <property type="entry name" value="DUF7344"/>
</dbReference>
<protein>
    <recommendedName>
        <fullName evidence="1">DUF7344 domain-containing protein</fullName>
    </recommendedName>
</protein>
<dbReference type="KEGG" id="gac:GACE_2199"/>
<gene>
    <name evidence="2" type="ORF">GACE_2199</name>
</gene>
<evidence type="ECO:0000259" key="1">
    <source>
        <dbReference type="Pfam" id="PF24035"/>
    </source>
</evidence>
<dbReference type="eggNOG" id="arCOG03828">
    <property type="taxonomic scope" value="Archaea"/>
</dbReference>
<feature type="domain" description="DUF7344" evidence="1">
    <location>
        <begin position="6"/>
        <end position="63"/>
    </location>
</feature>
<dbReference type="STRING" id="565033.GACE_2199"/>
<evidence type="ECO:0000313" key="3">
    <source>
        <dbReference type="Proteomes" id="UP000030624"/>
    </source>
</evidence>
<dbReference type="Pfam" id="PF24035">
    <property type="entry name" value="DUF7344"/>
    <property type="match status" value="1"/>
</dbReference>